<dbReference type="AlphaFoldDB" id="A0A2L2XER5"/>
<evidence type="ECO:0000256" key="3">
    <source>
        <dbReference type="ARBA" id="ARBA00023014"/>
    </source>
</evidence>
<accession>A0A2L2XER5</accession>
<organism evidence="5 6">
    <name type="scientific">Desulfocucumis palustris</name>
    <dbReference type="NCBI Taxonomy" id="1898651"/>
    <lineage>
        <taxon>Bacteria</taxon>
        <taxon>Bacillati</taxon>
        <taxon>Bacillota</taxon>
        <taxon>Clostridia</taxon>
        <taxon>Eubacteriales</taxon>
        <taxon>Desulfocucumaceae</taxon>
        <taxon>Desulfocucumis</taxon>
    </lineage>
</organism>
<dbReference type="OrthoDB" id="9807879at2"/>
<dbReference type="GO" id="GO:0046872">
    <property type="term" value="F:metal ion binding"/>
    <property type="evidence" value="ECO:0007669"/>
    <property type="project" value="UniProtKB-KW"/>
</dbReference>
<dbReference type="SUPFAM" id="SSF54862">
    <property type="entry name" value="4Fe-4S ferredoxins"/>
    <property type="match status" value="1"/>
</dbReference>
<evidence type="ECO:0000313" key="5">
    <source>
        <dbReference type="EMBL" id="GBF34504.1"/>
    </source>
</evidence>
<dbReference type="InterPro" id="IPR017896">
    <property type="entry name" value="4Fe4S_Fe-S-bd"/>
</dbReference>
<proteinExistence type="predicted"/>
<dbReference type="Gene3D" id="3.30.70.20">
    <property type="match status" value="1"/>
</dbReference>
<keyword evidence="1" id="KW-0479">Metal-binding</keyword>
<dbReference type="RefSeq" id="WP_104372747.1">
    <property type="nucleotide sequence ID" value="NZ_BFAV01000141.1"/>
</dbReference>
<evidence type="ECO:0000256" key="1">
    <source>
        <dbReference type="ARBA" id="ARBA00022723"/>
    </source>
</evidence>
<dbReference type="GO" id="GO:0051536">
    <property type="term" value="F:iron-sulfur cluster binding"/>
    <property type="evidence" value="ECO:0007669"/>
    <property type="project" value="UniProtKB-KW"/>
</dbReference>
<dbReference type="Pfam" id="PF12838">
    <property type="entry name" value="Fer4_7"/>
    <property type="match status" value="1"/>
</dbReference>
<feature type="domain" description="4Fe-4S ferredoxin-type" evidence="4">
    <location>
        <begin position="1"/>
        <end position="35"/>
    </location>
</feature>
<dbReference type="InterPro" id="IPR017900">
    <property type="entry name" value="4Fe4S_Fe_S_CS"/>
</dbReference>
<evidence type="ECO:0000259" key="4">
    <source>
        <dbReference type="PROSITE" id="PS51379"/>
    </source>
</evidence>
<reference evidence="6" key="1">
    <citation type="submission" date="2018-02" db="EMBL/GenBank/DDBJ databases">
        <title>Genome sequence of Desulfocucumis palustris strain NAW-5.</title>
        <authorList>
            <person name="Watanabe M."/>
            <person name="Kojima H."/>
            <person name="Fukui M."/>
        </authorList>
    </citation>
    <scope>NUCLEOTIDE SEQUENCE [LARGE SCALE GENOMIC DNA]</scope>
    <source>
        <strain evidence="6">NAW-5</strain>
    </source>
</reference>
<protein>
    <submittedName>
        <fullName evidence="5">Adenylylsulfate reductase beta-subunit</fullName>
    </submittedName>
</protein>
<dbReference type="PROSITE" id="PS51379">
    <property type="entry name" value="4FE4S_FER_2"/>
    <property type="match status" value="2"/>
</dbReference>
<feature type="domain" description="4Fe-4S ferredoxin-type" evidence="4">
    <location>
        <begin position="38"/>
        <end position="68"/>
    </location>
</feature>
<keyword evidence="2" id="KW-0408">Iron</keyword>
<sequence>MPPKVDPTKCDGCQGESEPLCEQVCPGNLMTLEKETKKAYCREPGDCWDCMTCTKACPRQAIQTMLQYQIAYFPGKLIPLVGTNSVTWTSIDCHGRVERFVMKTLVSSDDEDED</sequence>
<keyword evidence="3" id="KW-0411">Iron-sulfur</keyword>
<dbReference type="Proteomes" id="UP000239549">
    <property type="component" value="Unassembled WGS sequence"/>
</dbReference>
<evidence type="ECO:0000256" key="2">
    <source>
        <dbReference type="ARBA" id="ARBA00023004"/>
    </source>
</evidence>
<gene>
    <name evidence="5" type="ORF">DCCM_3622</name>
</gene>
<name>A0A2L2XER5_9FIRM</name>
<dbReference type="EMBL" id="BFAV01000141">
    <property type="protein sequence ID" value="GBF34504.1"/>
    <property type="molecule type" value="Genomic_DNA"/>
</dbReference>
<comment type="caution">
    <text evidence="5">The sequence shown here is derived from an EMBL/GenBank/DDBJ whole genome shotgun (WGS) entry which is preliminary data.</text>
</comment>
<evidence type="ECO:0000313" key="6">
    <source>
        <dbReference type="Proteomes" id="UP000239549"/>
    </source>
</evidence>
<dbReference type="PROSITE" id="PS00198">
    <property type="entry name" value="4FE4S_FER_1"/>
    <property type="match status" value="1"/>
</dbReference>
<keyword evidence="6" id="KW-1185">Reference proteome</keyword>